<gene>
    <name evidence="3" type="ORF">H9S92_02990</name>
</gene>
<dbReference type="AlphaFoldDB" id="A0A923T703"/>
<comment type="caution">
    <text evidence="3">The sequence shown here is derived from an EMBL/GenBank/DDBJ whole genome shotgun (WGS) entry which is preliminary data.</text>
</comment>
<feature type="compositionally biased region" description="Acidic residues" evidence="1">
    <location>
        <begin position="125"/>
        <end position="137"/>
    </location>
</feature>
<keyword evidence="2" id="KW-0472">Membrane</keyword>
<feature type="transmembrane region" description="Helical" evidence="2">
    <location>
        <begin position="35"/>
        <end position="54"/>
    </location>
</feature>
<keyword evidence="2" id="KW-0812">Transmembrane</keyword>
<proteinExistence type="predicted"/>
<keyword evidence="2" id="KW-1133">Transmembrane helix</keyword>
<name>A0A923T703_9BACT</name>
<feature type="transmembrane region" description="Helical" evidence="2">
    <location>
        <begin position="12"/>
        <end position="30"/>
    </location>
</feature>
<dbReference type="Proteomes" id="UP000650081">
    <property type="component" value="Unassembled WGS sequence"/>
</dbReference>
<accession>A0A923T703</accession>
<feature type="transmembrane region" description="Helical" evidence="2">
    <location>
        <begin position="74"/>
        <end position="101"/>
    </location>
</feature>
<reference evidence="3" key="1">
    <citation type="submission" date="2020-08" db="EMBL/GenBank/DDBJ databases">
        <title>Lewinella bacteria from marine environments.</title>
        <authorList>
            <person name="Zhong Y."/>
        </authorList>
    </citation>
    <scope>NUCLEOTIDE SEQUENCE</scope>
    <source>
        <strain evidence="3">KCTC 42187</strain>
    </source>
</reference>
<dbReference type="RefSeq" id="WP_187465237.1">
    <property type="nucleotide sequence ID" value="NZ_JACSIT010000050.1"/>
</dbReference>
<evidence type="ECO:0000313" key="3">
    <source>
        <dbReference type="EMBL" id="MBC6993116.1"/>
    </source>
</evidence>
<evidence type="ECO:0000256" key="1">
    <source>
        <dbReference type="SAM" id="MobiDB-lite"/>
    </source>
</evidence>
<keyword evidence="4" id="KW-1185">Reference proteome</keyword>
<organism evidence="3 4">
    <name type="scientific">Neolewinella lacunae</name>
    <dbReference type="NCBI Taxonomy" id="1517758"/>
    <lineage>
        <taxon>Bacteria</taxon>
        <taxon>Pseudomonadati</taxon>
        <taxon>Bacteroidota</taxon>
        <taxon>Saprospiria</taxon>
        <taxon>Saprospirales</taxon>
        <taxon>Lewinellaceae</taxon>
        <taxon>Neolewinella</taxon>
    </lineage>
</organism>
<sequence length="161" mass="18271">MSKSSSPFERSPLGGIGGFLIGLVVLYFLFKLAGWFFTLLWWAAPVIFVASLIIDHKVFLGYVGSIKRLFQRNWILGLVAGGLSVLLFPLVAAYLLAMALFKKKLRERAVEMDEKVNGKWADFEEVPEDPMDLDIPYEELPPAAEPEPRKRKDDSYDELFN</sequence>
<feature type="region of interest" description="Disordered" evidence="1">
    <location>
        <begin position="125"/>
        <end position="161"/>
    </location>
</feature>
<dbReference type="EMBL" id="JACSIT010000050">
    <property type="protein sequence ID" value="MBC6993116.1"/>
    <property type="molecule type" value="Genomic_DNA"/>
</dbReference>
<evidence type="ECO:0000313" key="4">
    <source>
        <dbReference type="Proteomes" id="UP000650081"/>
    </source>
</evidence>
<protein>
    <submittedName>
        <fullName evidence="3">Uncharacterized protein</fullName>
    </submittedName>
</protein>
<evidence type="ECO:0000256" key="2">
    <source>
        <dbReference type="SAM" id="Phobius"/>
    </source>
</evidence>